<proteinExistence type="predicted"/>
<sequence length="95" mass="10856">MALAKYGHTRKPGHAKEGDAVCWLFYPPQGGPFEMRTYQKSMASYAWAFEHAGLTRPEWVPVSVRPERLAQDGAEFWAYFLQHPPIAGLRSRAMF</sequence>
<organism evidence="1 2">
    <name type="scientific">Paraburkholderia azotifigens</name>
    <dbReference type="NCBI Taxonomy" id="2057004"/>
    <lineage>
        <taxon>Bacteria</taxon>
        <taxon>Pseudomonadati</taxon>
        <taxon>Pseudomonadota</taxon>
        <taxon>Betaproteobacteria</taxon>
        <taxon>Burkholderiales</taxon>
        <taxon>Burkholderiaceae</taxon>
        <taxon>Paraburkholderia</taxon>
    </lineage>
</organism>
<evidence type="ECO:0000313" key="2">
    <source>
        <dbReference type="Proteomes" id="UP001481677"/>
    </source>
</evidence>
<keyword evidence="2" id="KW-1185">Reference proteome</keyword>
<evidence type="ECO:0000313" key="1">
    <source>
        <dbReference type="EMBL" id="MEM5343646.1"/>
    </source>
</evidence>
<dbReference type="EMBL" id="JAZHGA010000026">
    <property type="protein sequence ID" value="MEM5343646.1"/>
    <property type="molecule type" value="Genomic_DNA"/>
</dbReference>
<protein>
    <submittedName>
        <fullName evidence="1">Uncharacterized protein</fullName>
    </submittedName>
</protein>
<name>A0ABU9R9B9_9BURK</name>
<gene>
    <name evidence="1" type="ORF">V4C56_29000</name>
</gene>
<comment type="caution">
    <text evidence="1">The sequence shown here is derived from an EMBL/GenBank/DDBJ whole genome shotgun (WGS) entry which is preliminary data.</text>
</comment>
<reference evidence="1 2" key="1">
    <citation type="submission" date="2024-01" db="EMBL/GenBank/DDBJ databases">
        <title>The diversity of rhizobia nodulating Mimosa spp. in eleven states of Brazil covering several biomes is determined by host plant, location, and edaphic factors.</title>
        <authorList>
            <person name="Rouws L."/>
            <person name="Barauna A."/>
            <person name="Beukes C."/>
            <person name="De Faria S.M."/>
            <person name="Gross E."/>
            <person name="Dos Reis Junior F.B."/>
            <person name="Simon M."/>
            <person name="Maluk M."/>
            <person name="Odee D.W."/>
            <person name="Kenicer G."/>
            <person name="Young J.P.W."/>
            <person name="Reis V.M."/>
            <person name="Zilli J."/>
            <person name="James E.K."/>
        </authorList>
    </citation>
    <scope>NUCLEOTIDE SEQUENCE [LARGE SCALE GENOMIC DNA]</scope>
    <source>
        <strain evidence="1 2">JPY530</strain>
    </source>
</reference>
<dbReference type="RefSeq" id="WP_342959263.1">
    <property type="nucleotide sequence ID" value="NZ_JAZHFZ010000030.1"/>
</dbReference>
<dbReference type="Proteomes" id="UP001481677">
    <property type="component" value="Unassembled WGS sequence"/>
</dbReference>
<accession>A0ABU9R9B9</accession>